<organism evidence="2">
    <name type="scientific">marine sediment metagenome</name>
    <dbReference type="NCBI Taxonomy" id="412755"/>
    <lineage>
        <taxon>unclassified sequences</taxon>
        <taxon>metagenomes</taxon>
        <taxon>ecological metagenomes</taxon>
    </lineage>
</organism>
<comment type="caution">
    <text evidence="2">The sequence shown here is derived from an EMBL/GenBank/DDBJ whole genome shotgun (WGS) entry which is preliminary data.</text>
</comment>
<dbReference type="AlphaFoldDB" id="X1DJN0"/>
<name>X1DJN0_9ZZZZ</name>
<proteinExistence type="predicted"/>
<dbReference type="EMBL" id="BART01020709">
    <property type="protein sequence ID" value="GAH05229.1"/>
    <property type="molecule type" value="Genomic_DNA"/>
</dbReference>
<evidence type="ECO:0000256" key="1">
    <source>
        <dbReference type="SAM" id="Coils"/>
    </source>
</evidence>
<evidence type="ECO:0000313" key="2">
    <source>
        <dbReference type="EMBL" id="GAH05229.1"/>
    </source>
</evidence>
<gene>
    <name evidence="2" type="ORF">S01H4_38405</name>
</gene>
<keyword evidence="1" id="KW-0175">Coiled coil</keyword>
<protein>
    <submittedName>
        <fullName evidence="2">Uncharacterized protein</fullName>
    </submittedName>
</protein>
<sequence length="73" mass="8794">MSELDKLSIPENSKTQIRILVNEVIDMSREGMVREQFYECKDNHILRLKKEIKEIRQEKNEFKTCLTLLKQQL</sequence>
<reference evidence="2" key="1">
    <citation type="journal article" date="2014" name="Front. Microbiol.">
        <title>High frequency of phylogenetically diverse reductive dehalogenase-homologous genes in deep subseafloor sedimentary metagenomes.</title>
        <authorList>
            <person name="Kawai M."/>
            <person name="Futagami T."/>
            <person name="Toyoda A."/>
            <person name="Takaki Y."/>
            <person name="Nishi S."/>
            <person name="Hori S."/>
            <person name="Arai W."/>
            <person name="Tsubouchi T."/>
            <person name="Morono Y."/>
            <person name="Uchiyama I."/>
            <person name="Ito T."/>
            <person name="Fujiyama A."/>
            <person name="Inagaki F."/>
            <person name="Takami H."/>
        </authorList>
    </citation>
    <scope>NUCLEOTIDE SEQUENCE</scope>
    <source>
        <strain evidence="2">Expedition CK06-06</strain>
    </source>
</reference>
<feature type="coiled-coil region" evidence="1">
    <location>
        <begin position="38"/>
        <end position="65"/>
    </location>
</feature>
<accession>X1DJN0</accession>